<evidence type="ECO:0000313" key="11">
    <source>
        <dbReference type="Proteomes" id="UP001553843"/>
    </source>
</evidence>
<feature type="compositionally biased region" description="Gly residues" evidence="8">
    <location>
        <begin position="458"/>
        <end position="473"/>
    </location>
</feature>
<dbReference type="Pfam" id="PF00069">
    <property type="entry name" value="Pkinase"/>
    <property type="match status" value="1"/>
</dbReference>
<evidence type="ECO:0000313" key="10">
    <source>
        <dbReference type="EMBL" id="MEW2362897.1"/>
    </source>
</evidence>
<evidence type="ECO:0000256" key="6">
    <source>
        <dbReference type="ARBA" id="ARBA00022840"/>
    </source>
</evidence>
<keyword evidence="11" id="KW-1185">Reference proteome</keyword>
<dbReference type="Gene3D" id="2.80.10.50">
    <property type="match status" value="1"/>
</dbReference>
<dbReference type="SUPFAM" id="SSF50370">
    <property type="entry name" value="Ricin B-like lectins"/>
    <property type="match status" value="1"/>
</dbReference>
<keyword evidence="6 7" id="KW-0067">ATP-binding</keyword>
<dbReference type="CDD" id="cd23415">
    <property type="entry name" value="beta-trefoil_Ricin_AH"/>
    <property type="match status" value="1"/>
</dbReference>
<dbReference type="SUPFAM" id="SSF56112">
    <property type="entry name" value="Protein kinase-like (PK-like)"/>
    <property type="match status" value="1"/>
</dbReference>
<evidence type="ECO:0000259" key="9">
    <source>
        <dbReference type="PROSITE" id="PS50011"/>
    </source>
</evidence>
<feature type="domain" description="Protein kinase" evidence="9">
    <location>
        <begin position="31"/>
        <end position="290"/>
    </location>
</feature>
<dbReference type="InterPro" id="IPR011009">
    <property type="entry name" value="Kinase-like_dom_sf"/>
</dbReference>
<dbReference type="EMBL" id="JBEYRS010000004">
    <property type="protein sequence ID" value="MEW2362897.1"/>
    <property type="molecule type" value="Genomic_DNA"/>
</dbReference>
<feature type="compositionally biased region" description="Low complexity" evidence="8">
    <location>
        <begin position="474"/>
        <end position="483"/>
    </location>
</feature>
<comment type="similarity">
    <text evidence="1">Belongs to the protein kinase superfamily. NEK Ser/Thr protein kinase family. NIMA subfamily.</text>
</comment>
<reference evidence="10 11" key="1">
    <citation type="submission" date="2024-06" db="EMBL/GenBank/DDBJ databases">
        <title>The Natural Products Discovery Center: Release of the First 8490 Sequenced Strains for Exploring Actinobacteria Biosynthetic Diversity.</title>
        <authorList>
            <person name="Kalkreuter E."/>
            <person name="Kautsar S.A."/>
            <person name="Yang D."/>
            <person name="Bader C.D."/>
            <person name="Teijaro C.N."/>
            <person name="Fluegel L."/>
            <person name="Davis C.M."/>
            <person name="Simpson J.R."/>
            <person name="Lauterbach L."/>
            <person name="Steele A.D."/>
            <person name="Gui C."/>
            <person name="Meng S."/>
            <person name="Li G."/>
            <person name="Viehrig K."/>
            <person name="Ye F."/>
            <person name="Su P."/>
            <person name="Kiefer A.F."/>
            <person name="Nichols A."/>
            <person name="Cepeda A.J."/>
            <person name="Yan W."/>
            <person name="Fan B."/>
            <person name="Jiang Y."/>
            <person name="Adhikari A."/>
            <person name="Zheng C.-J."/>
            <person name="Schuster L."/>
            <person name="Cowan T.M."/>
            <person name="Smanski M.J."/>
            <person name="Chevrette M.G."/>
            <person name="De Carvalho L.P.S."/>
            <person name="Shen B."/>
        </authorList>
    </citation>
    <scope>NUCLEOTIDE SEQUENCE [LARGE SCALE GENOMIC DNA]</scope>
    <source>
        <strain evidence="10 11">NPDC047833</strain>
    </source>
</reference>
<feature type="compositionally biased region" description="Basic and acidic residues" evidence="8">
    <location>
        <begin position="404"/>
        <end position="443"/>
    </location>
</feature>
<feature type="region of interest" description="Disordered" evidence="8">
    <location>
        <begin position="1"/>
        <end position="25"/>
    </location>
</feature>
<dbReference type="PROSITE" id="PS00107">
    <property type="entry name" value="PROTEIN_KINASE_ATP"/>
    <property type="match status" value="1"/>
</dbReference>
<dbReference type="PROSITE" id="PS50011">
    <property type="entry name" value="PROTEIN_KINASE_DOM"/>
    <property type="match status" value="1"/>
</dbReference>
<keyword evidence="3" id="KW-0808">Transferase</keyword>
<dbReference type="CDD" id="cd14014">
    <property type="entry name" value="STKc_PknB_like"/>
    <property type="match status" value="1"/>
</dbReference>
<dbReference type="RefSeq" id="WP_359778026.1">
    <property type="nucleotide sequence ID" value="NZ_JBEYRR010000004.1"/>
</dbReference>
<dbReference type="Gene3D" id="3.30.200.20">
    <property type="entry name" value="Phosphorylase Kinase, domain 1"/>
    <property type="match status" value="1"/>
</dbReference>
<evidence type="ECO:0000256" key="2">
    <source>
        <dbReference type="ARBA" id="ARBA00012513"/>
    </source>
</evidence>
<dbReference type="InterPro" id="IPR017441">
    <property type="entry name" value="Protein_kinase_ATP_BS"/>
</dbReference>
<keyword evidence="5 10" id="KW-0418">Kinase</keyword>
<dbReference type="PROSITE" id="PS50231">
    <property type="entry name" value="RICIN_B_LECTIN"/>
    <property type="match status" value="1"/>
</dbReference>
<dbReference type="InterPro" id="IPR035992">
    <property type="entry name" value="Ricin_B-like_lectins"/>
</dbReference>
<feature type="region of interest" description="Disordered" evidence="8">
    <location>
        <begin position="368"/>
        <end position="487"/>
    </location>
</feature>
<evidence type="ECO:0000256" key="4">
    <source>
        <dbReference type="ARBA" id="ARBA00022741"/>
    </source>
</evidence>
<evidence type="ECO:0000256" key="8">
    <source>
        <dbReference type="SAM" id="MobiDB-lite"/>
    </source>
</evidence>
<name>A0ABV3LX07_9ACTN</name>
<dbReference type="InterPro" id="IPR050660">
    <property type="entry name" value="NEK_Ser/Thr_kinase"/>
</dbReference>
<feature type="region of interest" description="Disordered" evidence="8">
    <location>
        <begin position="310"/>
        <end position="342"/>
    </location>
</feature>
<dbReference type="SMART" id="SM00220">
    <property type="entry name" value="S_TKc"/>
    <property type="match status" value="1"/>
</dbReference>
<evidence type="ECO:0000256" key="1">
    <source>
        <dbReference type="ARBA" id="ARBA00010886"/>
    </source>
</evidence>
<dbReference type="InterPro" id="IPR000719">
    <property type="entry name" value="Prot_kinase_dom"/>
</dbReference>
<accession>A0ABV3LX07</accession>
<proteinExistence type="inferred from homology"/>
<dbReference type="GO" id="GO:0016301">
    <property type="term" value="F:kinase activity"/>
    <property type="evidence" value="ECO:0007669"/>
    <property type="project" value="UniProtKB-KW"/>
</dbReference>
<evidence type="ECO:0000256" key="7">
    <source>
        <dbReference type="PROSITE-ProRule" id="PRU10141"/>
    </source>
</evidence>
<dbReference type="PROSITE" id="PS00108">
    <property type="entry name" value="PROTEIN_KINASE_ST"/>
    <property type="match status" value="1"/>
</dbReference>
<sequence>MDGAGAQDGFDLTGSGAEPLRERDPRQIGSIPLVGRLGVGGMGRVYLGVVDGRYAAVKQMLASVVAEDEGFLRRFGQEMDNLARLPAEATAPLLASDRTAEPPWFATAYVPGITLAEAIGPHGAPLPADALWRLLREVAAGLESVHALDMVHRDLKPSNVMLTLDGVTLIDFGIARAAEQSQLTQTGLIVGTPAYMSPEQASGKRRLTGASDIFTLGLLVAYAACGRWPFKDGAEGSPLYRIVHDSPDLTPLRALDPHLADIIDTCLDKDPEGRPTAGELLALAAQHGPTAPPTWPAPVTDRLAGRAAFAARTPPEPTERSLEETTPDAAPTPSPRPERRRRTRVLLAVVPVVIATGTTLAIQNLPYVNSPDRAAGSTPSTTATAPPPGQETSEKPAERRKKKDREQKDEDEPKAKKKQNDKPKADEARPDDSSPSKTDDKKSPPRSTPDADSPNTGTGNGGNGGDGGNGDGGDTPTTPTSGPFRLKNADNEACLTQVYGAADDGECGDPSATWKTVSAENNSFKVVNKQSGSCLVANMLGQAVFVGDCTQGSARLWRWGKTGTLKSTANGGCLDLSYGGGVSATTCEPGKASQQWSR</sequence>
<feature type="compositionally biased region" description="Low complexity" evidence="8">
    <location>
        <begin position="374"/>
        <end position="384"/>
    </location>
</feature>
<dbReference type="Gene3D" id="1.10.510.10">
    <property type="entry name" value="Transferase(Phosphotransferase) domain 1"/>
    <property type="match status" value="1"/>
</dbReference>
<organism evidence="10 11">
    <name type="scientific">Streptomyces huasconensis</name>
    <dbReference type="NCBI Taxonomy" id="1854574"/>
    <lineage>
        <taxon>Bacteria</taxon>
        <taxon>Bacillati</taxon>
        <taxon>Actinomycetota</taxon>
        <taxon>Actinomycetes</taxon>
        <taxon>Kitasatosporales</taxon>
        <taxon>Streptomycetaceae</taxon>
        <taxon>Streptomyces</taxon>
    </lineage>
</organism>
<dbReference type="EC" id="2.7.11.1" evidence="2"/>
<dbReference type="Pfam" id="PF00652">
    <property type="entry name" value="Ricin_B_lectin"/>
    <property type="match status" value="1"/>
</dbReference>
<dbReference type="PANTHER" id="PTHR43671:SF13">
    <property type="entry name" value="SERINE_THREONINE-PROTEIN KINASE NEK2"/>
    <property type="match status" value="1"/>
</dbReference>
<evidence type="ECO:0000256" key="5">
    <source>
        <dbReference type="ARBA" id="ARBA00022777"/>
    </source>
</evidence>
<keyword evidence="4 7" id="KW-0547">Nucleotide-binding</keyword>
<dbReference type="InterPro" id="IPR008271">
    <property type="entry name" value="Ser/Thr_kinase_AS"/>
</dbReference>
<comment type="caution">
    <text evidence="10">The sequence shown here is derived from an EMBL/GenBank/DDBJ whole genome shotgun (WGS) entry which is preliminary data.</text>
</comment>
<protein>
    <recommendedName>
        <fullName evidence="2">non-specific serine/threonine protein kinase</fullName>
        <ecNumber evidence="2">2.7.11.1</ecNumber>
    </recommendedName>
</protein>
<gene>
    <name evidence="10" type="ORF">AB0887_13200</name>
</gene>
<evidence type="ECO:0000256" key="3">
    <source>
        <dbReference type="ARBA" id="ARBA00022679"/>
    </source>
</evidence>
<dbReference type="Proteomes" id="UP001553843">
    <property type="component" value="Unassembled WGS sequence"/>
</dbReference>
<dbReference type="InterPro" id="IPR000772">
    <property type="entry name" value="Ricin_B_lectin"/>
</dbReference>
<feature type="binding site" evidence="7">
    <location>
        <position position="58"/>
    </location>
    <ligand>
        <name>ATP</name>
        <dbReference type="ChEBI" id="CHEBI:30616"/>
    </ligand>
</feature>
<dbReference type="PANTHER" id="PTHR43671">
    <property type="entry name" value="SERINE/THREONINE-PROTEIN KINASE NEK"/>
    <property type="match status" value="1"/>
</dbReference>